<evidence type="ECO:0000256" key="11">
    <source>
        <dbReference type="HAMAP-Rule" id="MF_00123"/>
    </source>
</evidence>
<evidence type="ECO:0000313" key="16">
    <source>
        <dbReference type="Proteomes" id="UP000324781"/>
    </source>
</evidence>
<dbReference type="SUPFAM" id="SSF55190">
    <property type="entry name" value="Arginyl-tRNA synthetase (ArgRS), N-terminal 'additional' domain"/>
    <property type="match status" value="1"/>
</dbReference>
<protein>
    <recommendedName>
        <fullName evidence="11">Arginine--tRNA ligase</fullName>
        <ecNumber evidence="11">6.1.1.19</ecNumber>
    </recommendedName>
    <alternativeName>
        <fullName evidence="11">Arginyl-tRNA synthetase</fullName>
        <shortName evidence="11">ArgRS</shortName>
    </alternativeName>
</protein>
<feature type="short sequence motif" description="'HIGH' region" evidence="11">
    <location>
        <begin position="136"/>
        <end position="146"/>
    </location>
</feature>
<dbReference type="Proteomes" id="UP000324781">
    <property type="component" value="Unassembled WGS sequence"/>
</dbReference>
<keyword evidence="8 11" id="KW-0648">Protein biosynthesis</keyword>
<evidence type="ECO:0000256" key="3">
    <source>
        <dbReference type="ARBA" id="ARBA00011245"/>
    </source>
</evidence>
<dbReference type="EMBL" id="FQZP01000011">
    <property type="protein sequence ID" value="SHI83102.1"/>
    <property type="molecule type" value="Genomic_DNA"/>
</dbReference>
<dbReference type="InterPro" id="IPR005148">
    <property type="entry name" value="Arg-tRNA-synth_N"/>
</dbReference>
<dbReference type="GO" id="GO:0005737">
    <property type="term" value="C:cytoplasm"/>
    <property type="evidence" value="ECO:0007669"/>
    <property type="project" value="UniProtKB-SubCell"/>
</dbReference>
<keyword evidence="5 11" id="KW-0436">Ligase</keyword>
<dbReference type="CDD" id="cd00671">
    <property type="entry name" value="ArgRS_core"/>
    <property type="match status" value="1"/>
</dbReference>
<keyword evidence="6 11" id="KW-0547">Nucleotide-binding</keyword>
<accession>A0A1M6EC96</accession>
<dbReference type="EC" id="6.1.1.19" evidence="11"/>
<dbReference type="GO" id="GO:0005524">
    <property type="term" value="F:ATP binding"/>
    <property type="evidence" value="ECO:0007669"/>
    <property type="project" value="UniProtKB-UniRule"/>
</dbReference>
<dbReference type="Gene3D" id="3.30.1360.70">
    <property type="entry name" value="Arginyl tRNA synthetase N-terminal domain"/>
    <property type="match status" value="1"/>
</dbReference>
<dbReference type="Pfam" id="PF05746">
    <property type="entry name" value="DALR_1"/>
    <property type="match status" value="1"/>
</dbReference>
<evidence type="ECO:0000256" key="9">
    <source>
        <dbReference type="ARBA" id="ARBA00023146"/>
    </source>
</evidence>
<keyword evidence="7 11" id="KW-0067">ATP-binding</keyword>
<dbReference type="CDD" id="cd07956">
    <property type="entry name" value="Anticodon_Ia_Arg"/>
    <property type="match status" value="1"/>
</dbReference>
<dbReference type="PANTHER" id="PTHR11956">
    <property type="entry name" value="ARGINYL-TRNA SYNTHETASE"/>
    <property type="match status" value="1"/>
</dbReference>
<evidence type="ECO:0000256" key="5">
    <source>
        <dbReference type="ARBA" id="ARBA00022598"/>
    </source>
</evidence>
<dbReference type="NCBIfam" id="TIGR00456">
    <property type="entry name" value="argS"/>
    <property type="match status" value="1"/>
</dbReference>
<dbReference type="SUPFAM" id="SSF52374">
    <property type="entry name" value="Nucleotidylyl transferase"/>
    <property type="match status" value="1"/>
</dbReference>
<dbReference type="InterPro" id="IPR001278">
    <property type="entry name" value="Arg-tRNA-ligase"/>
</dbReference>
<dbReference type="InterPro" id="IPR008909">
    <property type="entry name" value="DALR_anticod-bd"/>
</dbReference>
<evidence type="ECO:0000256" key="4">
    <source>
        <dbReference type="ARBA" id="ARBA00022490"/>
    </source>
</evidence>
<dbReference type="PRINTS" id="PR01038">
    <property type="entry name" value="TRNASYNTHARG"/>
</dbReference>
<comment type="catalytic activity">
    <reaction evidence="10 11">
        <text>tRNA(Arg) + L-arginine + ATP = L-arginyl-tRNA(Arg) + AMP + diphosphate</text>
        <dbReference type="Rhea" id="RHEA:20301"/>
        <dbReference type="Rhea" id="RHEA-COMP:9658"/>
        <dbReference type="Rhea" id="RHEA-COMP:9673"/>
        <dbReference type="ChEBI" id="CHEBI:30616"/>
        <dbReference type="ChEBI" id="CHEBI:32682"/>
        <dbReference type="ChEBI" id="CHEBI:33019"/>
        <dbReference type="ChEBI" id="CHEBI:78442"/>
        <dbReference type="ChEBI" id="CHEBI:78513"/>
        <dbReference type="ChEBI" id="CHEBI:456215"/>
        <dbReference type="EC" id="6.1.1.19"/>
    </reaction>
</comment>
<dbReference type="GO" id="GO:0006420">
    <property type="term" value="P:arginyl-tRNA aminoacylation"/>
    <property type="evidence" value="ECO:0007669"/>
    <property type="project" value="UniProtKB-UniRule"/>
</dbReference>
<evidence type="ECO:0000256" key="12">
    <source>
        <dbReference type="RuleBase" id="RU363038"/>
    </source>
</evidence>
<organism evidence="15 16">
    <name type="scientific">Thermoclostridium caenicola</name>
    <dbReference type="NCBI Taxonomy" id="659425"/>
    <lineage>
        <taxon>Bacteria</taxon>
        <taxon>Bacillati</taxon>
        <taxon>Bacillota</taxon>
        <taxon>Clostridia</taxon>
        <taxon>Eubacteriales</taxon>
        <taxon>Oscillospiraceae</taxon>
        <taxon>Thermoclostridium</taxon>
    </lineage>
</organism>
<dbReference type="SUPFAM" id="SSF47323">
    <property type="entry name" value="Anticodon-binding domain of a subclass of class I aminoacyl-tRNA synthetases"/>
    <property type="match status" value="1"/>
</dbReference>
<evidence type="ECO:0000313" key="15">
    <source>
        <dbReference type="EMBL" id="SHI83102.1"/>
    </source>
</evidence>
<dbReference type="InterPro" id="IPR035684">
    <property type="entry name" value="ArgRS_core"/>
</dbReference>
<evidence type="ECO:0000256" key="7">
    <source>
        <dbReference type="ARBA" id="ARBA00022840"/>
    </source>
</evidence>
<evidence type="ECO:0000256" key="10">
    <source>
        <dbReference type="ARBA" id="ARBA00049339"/>
    </source>
</evidence>
<reference evidence="15 16" key="1">
    <citation type="submission" date="2016-11" db="EMBL/GenBank/DDBJ databases">
        <authorList>
            <person name="Varghese N."/>
            <person name="Submissions S."/>
        </authorList>
    </citation>
    <scope>NUCLEOTIDE SEQUENCE [LARGE SCALE GENOMIC DNA]</scope>
    <source>
        <strain evidence="15 16">DSM 19027</strain>
    </source>
</reference>
<evidence type="ECO:0000256" key="8">
    <source>
        <dbReference type="ARBA" id="ARBA00022917"/>
    </source>
</evidence>
<keyword evidence="4 11" id="KW-0963">Cytoplasm</keyword>
<comment type="subcellular location">
    <subcellularLocation>
        <location evidence="1 11">Cytoplasm</location>
    </subcellularLocation>
</comment>
<dbReference type="RefSeq" id="WP_149678262.1">
    <property type="nucleotide sequence ID" value="NZ_FQZP01000011.1"/>
</dbReference>
<dbReference type="InterPro" id="IPR001412">
    <property type="entry name" value="aa-tRNA-synth_I_CS"/>
</dbReference>
<dbReference type="Pfam" id="PF03485">
    <property type="entry name" value="Arg_tRNA_synt_N"/>
    <property type="match status" value="1"/>
</dbReference>
<dbReference type="FunFam" id="1.10.730.10:FF:000008">
    <property type="entry name" value="Arginine--tRNA ligase"/>
    <property type="match status" value="1"/>
</dbReference>
<evidence type="ECO:0000256" key="6">
    <source>
        <dbReference type="ARBA" id="ARBA00022741"/>
    </source>
</evidence>
<evidence type="ECO:0000256" key="2">
    <source>
        <dbReference type="ARBA" id="ARBA00005594"/>
    </source>
</evidence>
<dbReference type="OrthoDB" id="9805987at2"/>
<sequence>MNSIYEKIRQQINRVVKDAFETCAKNQTLPAVELPEIIVEVPRERGFGDFSTNVVMQAARQLRMPPRKAAEMLIQAMDLKDTYIERVECAGPGFINFYLNRYWLYDALKLIQEKQEHYGELDMGRNVRVNVEFVSANPTGPLHMGNARGGALGDCIANVLKKAGYDVTREFYINDTGNQIEKFGLSLEARYLQQLLGEDQVPFPEDGYHGEDIIEHAKAYIAQHGDSLLKETPEKRREILVQYALPINIERIRKMLSDYGIEYDVWFSEKTLHDNGEVADTIQFLKDNGYTVEKDGALWLSGEKLGLEKDEVLVRNNGVPTYLAADIAYHRNKFVKRGFDWCINLWGADHHGHVARMKAAMAPFGVSADRLHVVLFQLVHLYRNGEIVRMSKRTGKSISLEDLLEEVGRDAARFFFNLKTSGSHLDFDLDLAVSQSNENPVYYVQYAHARICSLIRKLKEEEGITLKDVAEIDLTLLTKDEELDLIRKLAEYPEEIALSAKTLEPSRLTRYVMDVAAHFHSFYNACRVKGEEEPLMMARLMLVDSTRIVIKNVLDLISIHAPEKM</sequence>
<dbReference type="InterPro" id="IPR009080">
    <property type="entry name" value="tRNAsynth_Ia_anticodon-bd"/>
</dbReference>
<dbReference type="Gene3D" id="1.10.730.10">
    <property type="entry name" value="Isoleucyl-tRNA Synthetase, Domain 1"/>
    <property type="match status" value="1"/>
</dbReference>
<dbReference type="SMART" id="SM00836">
    <property type="entry name" value="DALR_1"/>
    <property type="match status" value="1"/>
</dbReference>
<dbReference type="FunFam" id="3.40.50.620:FF:000062">
    <property type="entry name" value="Arginine--tRNA ligase"/>
    <property type="match status" value="1"/>
</dbReference>
<dbReference type="Gene3D" id="3.40.50.620">
    <property type="entry name" value="HUPs"/>
    <property type="match status" value="1"/>
</dbReference>
<dbReference type="Pfam" id="PF00750">
    <property type="entry name" value="tRNA-synt_1d"/>
    <property type="match status" value="1"/>
</dbReference>
<evidence type="ECO:0000259" key="13">
    <source>
        <dbReference type="SMART" id="SM00836"/>
    </source>
</evidence>
<dbReference type="PANTHER" id="PTHR11956:SF5">
    <property type="entry name" value="ARGININE--TRNA LIGASE, CYTOPLASMIC"/>
    <property type="match status" value="1"/>
</dbReference>
<dbReference type="SMART" id="SM01016">
    <property type="entry name" value="Arg_tRNA_synt_N"/>
    <property type="match status" value="1"/>
</dbReference>
<comment type="subunit">
    <text evidence="3 11">Monomer.</text>
</comment>
<gene>
    <name evidence="11" type="primary">argS</name>
    <name evidence="15" type="ORF">SAMN05444373_101157</name>
</gene>
<name>A0A1M6EC96_9FIRM</name>
<evidence type="ECO:0000256" key="1">
    <source>
        <dbReference type="ARBA" id="ARBA00004496"/>
    </source>
</evidence>
<dbReference type="PROSITE" id="PS00178">
    <property type="entry name" value="AA_TRNA_LIGASE_I"/>
    <property type="match status" value="1"/>
</dbReference>
<dbReference type="HAMAP" id="MF_00123">
    <property type="entry name" value="Arg_tRNA_synth"/>
    <property type="match status" value="1"/>
</dbReference>
<comment type="similarity">
    <text evidence="2 11 12">Belongs to the class-I aminoacyl-tRNA synthetase family.</text>
</comment>
<dbReference type="AlphaFoldDB" id="A0A1M6EC96"/>
<dbReference type="InterPro" id="IPR036695">
    <property type="entry name" value="Arg-tRNA-synth_N_sf"/>
</dbReference>
<proteinExistence type="inferred from homology"/>
<dbReference type="InterPro" id="IPR014729">
    <property type="entry name" value="Rossmann-like_a/b/a_fold"/>
</dbReference>
<feature type="domain" description="Arginyl tRNA synthetase N-terminal" evidence="14">
    <location>
        <begin position="10"/>
        <end position="99"/>
    </location>
</feature>
<feature type="domain" description="DALR anticodon binding" evidence="13">
    <location>
        <begin position="444"/>
        <end position="565"/>
    </location>
</feature>
<evidence type="ECO:0000259" key="14">
    <source>
        <dbReference type="SMART" id="SM01016"/>
    </source>
</evidence>
<keyword evidence="16" id="KW-1185">Reference proteome</keyword>
<keyword evidence="9 11" id="KW-0030">Aminoacyl-tRNA synthetase</keyword>
<dbReference type="GO" id="GO:0004814">
    <property type="term" value="F:arginine-tRNA ligase activity"/>
    <property type="evidence" value="ECO:0007669"/>
    <property type="project" value="UniProtKB-UniRule"/>
</dbReference>